<reference evidence="1" key="1">
    <citation type="submission" date="2020-02" db="EMBL/GenBank/DDBJ databases">
        <authorList>
            <person name="Meier V. D."/>
        </authorList>
    </citation>
    <scope>NUCLEOTIDE SEQUENCE</scope>
    <source>
        <strain evidence="1">AVDCRST_MAG11</strain>
    </source>
</reference>
<dbReference type="SUPFAM" id="SSF47240">
    <property type="entry name" value="Ferritin-like"/>
    <property type="match status" value="1"/>
</dbReference>
<evidence type="ECO:0008006" key="2">
    <source>
        <dbReference type="Google" id="ProtNLM"/>
    </source>
</evidence>
<organism evidence="1">
    <name type="scientific">uncultured Gemmatimonadaceae bacterium</name>
    <dbReference type="NCBI Taxonomy" id="246130"/>
    <lineage>
        <taxon>Bacteria</taxon>
        <taxon>Pseudomonadati</taxon>
        <taxon>Gemmatimonadota</taxon>
        <taxon>Gemmatimonadia</taxon>
        <taxon>Gemmatimonadales</taxon>
        <taxon>Gemmatimonadaceae</taxon>
        <taxon>environmental samples</taxon>
    </lineage>
</organism>
<dbReference type="InterPro" id="IPR006311">
    <property type="entry name" value="TAT_signal"/>
</dbReference>
<gene>
    <name evidence="1" type="ORF">AVDCRST_MAG11-4113</name>
</gene>
<dbReference type="AlphaFoldDB" id="A0A6J4MKV6"/>
<dbReference type="Pfam" id="PF13668">
    <property type="entry name" value="Ferritin_2"/>
    <property type="match status" value="1"/>
</dbReference>
<protein>
    <recommendedName>
        <fullName evidence="2">Ferritin-like domain-containing protein</fullName>
    </recommendedName>
</protein>
<name>A0A6J4MKV6_9BACT</name>
<proteinExistence type="predicted"/>
<evidence type="ECO:0000313" key="1">
    <source>
        <dbReference type="EMBL" id="CAA9360931.1"/>
    </source>
</evidence>
<accession>A0A6J4MKV6</accession>
<sequence>MDNKTQPPGTAELEFLADIARSTERRRFLKWSGLTIAVAAVGCSPDGAVQPAAVAGAPTLPGGPAPDHQGTAASVNLGTGDVAVLNYAFALEQLEYAFYVEVLNAPYAGMTAAERAILEDLRVHEDIHQKFFREALGAAGIPTMQFDFASVNFADRTSVLTTARTFEDIGVSAYNGAAQLLTNPDFLMLAGKIVSVEGRHAAAIRDLLAPGTAAFAGDDVVNMQGLDVVRVPSQVLPLADPFIVTTIVATGLPTPAVTPASPTA</sequence>
<dbReference type="EMBL" id="CADCTU010000879">
    <property type="protein sequence ID" value="CAA9360931.1"/>
    <property type="molecule type" value="Genomic_DNA"/>
</dbReference>
<dbReference type="PROSITE" id="PS51318">
    <property type="entry name" value="TAT"/>
    <property type="match status" value="1"/>
</dbReference>
<dbReference type="InterPro" id="IPR009078">
    <property type="entry name" value="Ferritin-like_SF"/>
</dbReference>